<name>A0ACC3MPP7_9PEZI</name>
<gene>
    <name evidence="1" type="ORF">LTR37_016307</name>
</gene>
<evidence type="ECO:0000313" key="2">
    <source>
        <dbReference type="Proteomes" id="UP001281147"/>
    </source>
</evidence>
<protein>
    <submittedName>
        <fullName evidence="1">Uncharacterized protein</fullName>
    </submittedName>
</protein>
<proteinExistence type="predicted"/>
<organism evidence="1 2">
    <name type="scientific">Vermiconidia calcicola</name>
    <dbReference type="NCBI Taxonomy" id="1690605"/>
    <lineage>
        <taxon>Eukaryota</taxon>
        <taxon>Fungi</taxon>
        <taxon>Dikarya</taxon>
        <taxon>Ascomycota</taxon>
        <taxon>Pezizomycotina</taxon>
        <taxon>Dothideomycetes</taxon>
        <taxon>Dothideomycetidae</taxon>
        <taxon>Mycosphaerellales</taxon>
        <taxon>Extremaceae</taxon>
        <taxon>Vermiconidia</taxon>
    </lineage>
</organism>
<comment type="caution">
    <text evidence="1">The sequence shown here is derived from an EMBL/GenBank/DDBJ whole genome shotgun (WGS) entry which is preliminary data.</text>
</comment>
<dbReference type="EMBL" id="JAUTXU010000194">
    <property type="protein sequence ID" value="KAK3699702.1"/>
    <property type="molecule type" value="Genomic_DNA"/>
</dbReference>
<keyword evidence="2" id="KW-1185">Reference proteome</keyword>
<dbReference type="Proteomes" id="UP001281147">
    <property type="component" value="Unassembled WGS sequence"/>
</dbReference>
<evidence type="ECO:0000313" key="1">
    <source>
        <dbReference type="EMBL" id="KAK3699702.1"/>
    </source>
</evidence>
<accession>A0ACC3MPP7</accession>
<reference evidence="1" key="1">
    <citation type="submission" date="2023-07" db="EMBL/GenBank/DDBJ databases">
        <title>Black Yeasts Isolated from many extreme environments.</title>
        <authorList>
            <person name="Coleine C."/>
            <person name="Stajich J.E."/>
            <person name="Selbmann L."/>
        </authorList>
    </citation>
    <scope>NUCLEOTIDE SEQUENCE</scope>
    <source>
        <strain evidence="1">CCFEE 5714</strain>
    </source>
</reference>
<sequence>MSAYEMKQMGSVQVDRVDGNVKYGAKDSQTGVRRIFSFTQMYFFALSYMSSWEAMATNIGLVFYNGGPRALVWGFLIVIPGVLCQVASLAEMASMFPIAGVQYHFTWELAPPQHRRFLTWVQGWITWFSWVALLAGITNIAANVTTTIVAASYPGYTVQSWQTILVMYAYLIVLGLLNMYGFFLIPWIEFLAGLLHVILWIVFAAVLLTLAPRHSSHFVWLEKANLSGWESDFVSFNLGLVLITWGFVGFDAVAHISEETRKARSTIPRTMFWSISLNAALAFGMVLIFLYCLGDVSDVATASYPLMGICLAATKSVAGASAMVGALLCTVISGTLGSVASVSRLTWAWARDGALPSYFAYVSPRYRIPLRSVWLPIILVMLLSLLNLANYTAFSVIISLSTFGLYQSYFIATACMLQARLSGRIETAPWSLGRWGIPINIFALLFSAWLGIFMVFPSYLPITAAYMNYALPINVFIWMFAIVLWFAWGKNNWKGLNNEIIEKVVADGDRDTKD</sequence>